<dbReference type="RefSeq" id="WP_143114905.1">
    <property type="nucleotide sequence ID" value="NZ_CXPG01000027.1"/>
</dbReference>
<dbReference type="AlphaFoldDB" id="A0A0M6XUM8"/>
<evidence type="ECO:0000313" key="2">
    <source>
        <dbReference type="Proteomes" id="UP000048908"/>
    </source>
</evidence>
<sequence>MNTGSFIIRGRPGLLTIVIAPIACVILSFTTPVAARALDCDLYHGSDPVRHPIAIYETAPMLGGVADVEELIFDPRYGFEGRPPPAFDPPQSSVLFEIDIATGLPRLDRSQQSIQGGEYMTLLVLGNAPGALATSLTAIVGAPVSEPLAPPSFRTTGESLAGYELVSVARQDDSAVERLQVGVDRAEDGRITSILSCDRRGVVPNPTCSVREEADRLQLKTTFLRDHLDEMDRIRNRAADFAACLFEH</sequence>
<keyword evidence="2" id="KW-1185">Reference proteome</keyword>
<evidence type="ECO:0000313" key="1">
    <source>
        <dbReference type="EMBL" id="CTQ34810.1"/>
    </source>
</evidence>
<dbReference type="Proteomes" id="UP000048908">
    <property type="component" value="Unassembled WGS sequence"/>
</dbReference>
<dbReference type="EMBL" id="CXPG01000027">
    <property type="protein sequence ID" value="CTQ34810.1"/>
    <property type="molecule type" value="Genomic_DNA"/>
</dbReference>
<name>A0A0M6XUM8_9RHOB</name>
<gene>
    <name evidence="1" type="ORF">JAN5088_03606</name>
</gene>
<protein>
    <submittedName>
        <fullName evidence="1">Uncharacterized protein</fullName>
    </submittedName>
</protein>
<reference evidence="1 2" key="1">
    <citation type="submission" date="2015-07" db="EMBL/GenBank/DDBJ databases">
        <authorList>
            <person name="Noorani M."/>
        </authorList>
    </citation>
    <scope>NUCLEOTIDE SEQUENCE [LARGE SCALE GENOMIC DNA]</scope>
    <source>
        <strain evidence="1 2">CECT 5088</strain>
    </source>
</reference>
<proteinExistence type="predicted"/>
<accession>A0A0M6XUM8</accession>
<organism evidence="1 2">
    <name type="scientific">Jannaschia rubra</name>
    <dbReference type="NCBI Taxonomy" id="282197"/>
    <lineage>
        <taxon>Bacteria</taxon>
        <taxon>Pseudomonadati</taxon>
        <taxon>Pseudomonadota</taxon>
        <taxon>Alphaproteobacteria</taxon>
        <taxon>Rhodobacterales</taxon>
        <taxon>Roseobacteraceae</taxon>
        <taxon>Jannaschia</taxon>
    </lineage>
</organism>
<dbReference type="STRING" id="282197.SAMN04488517_11061"/>